<dbReference type="OrthoDB" id="108903at2"/>
<dbReference type="SUPFAM" id="SSF53474">
    <property type="entry name" value="alpha/beta-Hydrolases"/>
    <property type="match status" value="1"/>
</dbReference>
<dbReference type="AlphaFoldDB" id="A0A2T1G497"/>
<dbReference type="InterPro" id="IPR001375">
    <property type="entry name" value="Peptidase_S9_cat"/>
</dbReference>
<dbReference type="EMBL" id="PVWO01000338">
    <property type="protein sequence ID" value="PSB52072.1"/>
    <property type="molecule type" value="Genomic_DNA"/>
</dbReference>
<dbReference type="InterPro" id="IPR011659">
    <property type="entry name" value="WD40"/>
</dbReference>
<dbReference type="Pfam" id="PF00326">
    <property type="entry name" value="Peptidase_S9"/>
    <property type="match status" value="1"/>
</dbReference>
<evidence type="ECO:0000259" key="1">
    <source>
        <dbReference type="Pfam" id="PF00326"/>
    </source>
</evidence>
<evidence type="ECO:0000313" key="2">
    <source>
        <dbReference type="EMBL" id="PSB52072.1"/>
    </source>
</evidence>
<gene>
    <name evidence="2" type="ORF">C7B77_20910</name>
</gene>
<dbReference type="Pfam" id="PF07676">
    <property type="entry name" value="PD40"/>
    <property type="match status" value="1"/>
</dbReference>
<proteinExistence type="predicted"/>
<dbReference type="GO" id="GO:0008236">
    <property type="term" value="F:serine-type peptidase activity"/>
    <property type="evidence" value="ECO:0007669"/>
    <property type="project" value="InterPro"/>
</dbReference>
<feature type="domain" description="Peptidase S9 prolyl oligopeptidase catalytic" evidence="1">
    <location>
        <begin position="420"/>
        <end position="627"/>
    </location>
</feature>
<organism evidence="2 3">
    <name type="scientific">Chamaesiphon polymorphus CCALA 037</name>
    <dbReference type="NCBI Taxonomy" id="2107692"/>
    <lineage>
        <taxon>Bacteria</taxon>
        <taxon>Bacillati</taxon>
        <taxon>Cyanobacteriota</taxon>
        <taxon>Cyanophyceae</taxon>
        <taxon>Gomontiellales</taxon>
        <taxon>Chamaesiphonaceae</taxon>
        <taxon>Chamaesiphon</taxon>
    </lineage>
</organism>
<dbReference type="InterPro" id="IPR050585">
    <property type="entry name" value="Xaa-Pro_dipeptidyl-ppase/CocE"/>
</dbReference>
<dbReference type="PANTHER" id="PTHR43056">
    <property type="entry name" value="PEPTIDASE S9 PROLYL OLIGOPEPTIDASE"/>
    <property type="match status" value="1"/>
</dbReference>
<dbReference type="Gene3D" id="3.40.50.1820">
    <property type="entry name" value="alpha/beta hydrolase"/>
    <property type="match status" value="1"/>
</dbReference>
<dbReference type="InterPro" id="IPR029058">
    <property type="entry name" value="AB_hydrolase_fold"/>
</dbReference>
<sequence>MQLAPFGSWKSPITADAIVADTIGLGSIVIDGADIYWLEARPQEAGRSVIVRHTPDGKNTDVTPPEYNVRNRVHEYGGAAYTVVDGCVYFSNISDNCLYVQDLRSEQPQQVRQLTHDKKKRYADLSVDTVRHRLICVQEEHDSADLEPLNTIVSIDLNKPDDIQVMAGGCDFYAAPRLSPDGSRLAWLSWNHPNLPWDGTNLQVANIVNGYLAAPSLIAGGANQAIFQPQWAGNDTLYFVSDRTGWGNLYSWHGSTVKPVCELDAEFGLPQWVFGMSTYALVGNRIVCTYSQRGVWHLAIVNTLSGHLTRLHVPYTDISNVRAVGNSVVCTAASTTQANEIIAINLLTETREILQRSNRLKIDPRYLSIPESIEFPTTDGNTAYAFYYPPTNPNYQPLLGEKPPLLVKSHGGPTAATSNQLSLKTQYWTSRGFAVVDVNYGGSTGYGKAYQHRLDGKWGIVDVDDCTNAALYLVQQGLADANRLAISGGSGGGYTTLCALTFGDTFKAGASYYGISDLALLAKETHKFESRYFDRLVAPYPAQADLYQARSPLYFTDRLSCPIAFFQGLEDKVVPPNQAEIMVAALKAKHIPVAYVTFATEQHGFRQAENIKRALTGEFYFYAQIFGFELAEEIEPIQIDR</sequence>
<name>A0A2T1G497_9CYAN</name>
<evidence type="ECO:0000313" key="3">
    <source>
        <dbReference type="Proteomes" id="UP000238937"/>
    </source>
</evidence>
<protein>
    <submittedName>
        <fullName evidence="2">Peptidase</fullName>
    </submittedName>
</protein>
<dbReference type="SUPFAM" id="SSF82171">
    <property type="entry name" value="DPP6 N-terminal domain-like"/>
    <property type="match status" value="1"/>
</dbReference>
<keyword evidence="3" id="KW-1185">Reference proteome</keyword>
<comment type="caution">
    <text evidence="2">The sequence shown here is derived from an EMBL/GenBank/DDBJ whole genome shotgun (WGS) entry which is preliminary data.</text>
</comment>
<reference evidence="2 3" key="1">
    <citation type="submission" date="2018-03" db="EMBL/GenBank/DDBJ databases">
        <title>The ancient ancestry and fast evolution of plastids.</title>
        <authorList>
            <person name="Moore K.R."/>
            <person name="Magnabosco C."/>
            <person name="Momper L."/>
            <person name="Gold D.A."/>
            <person name="Bosak T."/>
            <person name="Fournier G.P."/>
        </authorList>
    </citation>
    <scope>NUCLEOTIDE SEQUENCE [LARGE SCALE GENOMIC DNA]</scope>
    <source>
        <strain evidence="2 3">CCALA 037</strain>
    </source>
</reference>
<dbReference type="Proteomes" id="UP000238937">
    <property type="component" value="Unassembled WGS sequence"/>
</dbReference>
<dbReference type="PANTHER" id="PTHR43056:SF5">
    <property type="entry name" value="PEPTIDASE S9 PROLYL OLIGOPEPTIDASE CATALYTIC DOMAIN-CONTAINING PROTEIN"/>
    <property type="match status" value="1"/>
</dbReference>
<dbReference type="GO" id="GO:0006508">
    <property type="term" value="P:proteolysis"/>
    <property type="evidence" value="ECO:0007669"/>
    <property type="project" value="InterPro"/>
</dbReference>
<dbReference type="RefSeq" id="WP_106309361.1">
    <property type="nucleotide sequence ID" value="NZ_PVWO01000338.1"/>
</dbReference>
<accession>A0A2T1G497</accession>